<dbReference type="PANTHER" id="PTHR11086:SF18">
    <property type="entry name" value="DEOXYCYTIDYLATE DEAMINASE"/>
    <property type="match status" value="1"/>
</dbReference>
<organism evidence="5 6">
    <name type="scientific">Photobacterium chitinilyticum</name>
    <dbReference type="NCBI Taxonomy" id="2485123"/>
    <lineage>
        <taxon>Bacteria</taxon>
        <taxon>Pseudomonadati</taxon>
        <taxon>Pseudomonadota</taxon>
        <taxon>Gammaproteobacteria</taxon>
        <taxon>Vibrionales</taxon>
        <taxon>Vibrionaceae</taxon>
        <taxon>Photobacterium</taxon>
    </lineage>
</organism>
<reference evidence="5 6" key="1">
    <citation type="submission" date="2018-11" db="EMBL/GenBank/DDBJ databases">
        <title>Photobacterium sp. BEI247 sp. nov., a marine bacterium isolated from Yongle Blue Hole in the South China Sea.</title>
        <authorList>
            <person name="Wang X."/>
        </authorList>
    </citation>
    <scope>NUCLEOTIDE SEQUENCE [LARGE SCALE GENOMIC DNA]</scope>
    <source>
        <strain evidence="6">BEI247</strain>
    </source>
</reference>
<dbReference type="AlphaFoldDB" id="A0A3S3RES2"/>
<protein>
    <recommendedName>
        <fullName evidence="4">CMP/dCMP-type deaminase domain-containing protein</fullName>
    </recommendedName>
</protein>
<dbReference type="GO" id="GO:0004132">
    <property type="term" value="F:dCMP deaminase activity"/>
    <property type="evidence" value="ECO:0007669"/>
    <property type="project" value="TreeGrafter"/>
</dbReference>
<dbReference type="Pfam" id="PF00383">
    <property type="entry name" value="dCMP_cyt_deam_1"/>
    <property type="match status" value="1"/>
</dbReference>
<feature type="coiled-coil region" evidence="3">
    <location>
        <begin position="595"/>
        <end position="629"/>
    </location>
</feature>
<dbReference type="OrthoDB" id="9788517at2"/>
<dbReference type="Proteomes" id="UP000287563">
    <property type="component" value="Unassembled WGS sequence"/>
</dbReference>
<dbReference type="InterPro" id="IPR016193">
    <property type="entry name" value="Cytidine_deaminase-like"/>
</dbReference>
<dbReference type="SUPFAM" id="SSF53927">
    <property type="entry name" value="Cytidine deaminase-like"/>
    <property type="match status" value="1"/>
</dbReference>
<keyword evidence="3" id="KW-0175">Coiled coil</keyword>
<dbReference type="PROSITE" id="PS51747">
    <property type="entry name" value="CYT_DCMP_DEAMINASES_2"/>
    <property type="match status" value="1"/>
</dbReference>
<dbReference type="InterPro" id="IPR027417">
    <property type="entry name" value="P-loop_NTPase"/>
</dbReference>
<evidence type="ECO:0000256" key="3">
    <source>
        <dbReference type="SAM" id="Coils"/>
    </source>
</evidence>
<dbReference type="InterPro" id="IPR035105">
    <property type="entry name" value="Deoxycytidylate_deaminase_dom"/>
</dbReference>
<evidence type="ECO:0000259" key="4">
    <source>
        <dbReference type="PROSITE" id="PS51747"/>
    </source>
</evidence>
<dbReference type="InterPro" id="IPR015517">
    <property type="entry name" value="dCMP_deaminase-rel"/>
</dbReference>
<evidence type="ECO:0000256" key="2">
    <source>
        <dbReference type="ARBA" id="ARBA00022801"/>
    </source>
</evidence>
<sequence>MHNHWLSQLKRKKEIADSNRINKAMTGLETIYKERAKFIILGLTGRTGSGCTTLSKLLKQESFSMLSPPKPHRALFSNDEERKYRIVYNYLSKHWCKFYHIRMSDVVSTFLLDLPFNDFDKLYKSTLDVELGKNSEALDKKLKECYTDYHTKRAKAKGYAEQHEENLYSQDIYQFYFNELPAFTDKLKRILHRIQPGSFTKLYQTVGNNIRKSGTAESPDYNPDRIYIFSQRVNKLIKLLRHKSKSSKENVCVVLDAIRNPYEAFFFRERYSAFYLLSVTTENETRINRLLSQSSISKEDIKDIDSRENPDSLKGEDRFWSLDLQRCIEISDIHLYNPDDHNKLKALKRQLVKYISLIMHPGLITPSQDERCMQIAYNAKLNSGCLSRQVGAVVTDSDNSIKAVGWNNVAQGQTPCNLRRAEDLLANEDESAFSLFERENSKFRASLGEIYSFTGSSAKPFNGKPVSYCFKDVKNSIDGEKNQVHTRALHAEENAFLQISKHGGMPVKQGYLYTTASPCELCAKKAYQLKIDTVIFIDPYPGVANDHIINCGVDIPKLKLFCGAIGRAYQQLFEPIIPYKDELEIGLDLNVPNKKKILVEQNKKLKEKTKELEEELAKLRNQLNQKDSEQSVLSQTTN</sequence>
<evidence type="ECO:0000313" key="6">
    <source>
        <dbReference type="Proteomes" id="UP000287563"/>
    </source>
</evidence>
<dbReference type="GO" id="GO:0005737">
    <property type="term" value="C:cytoplasm"/>
    <property type="evidence" value="ECO:0007669"/>
    <property type="project" value="TreeGrafter"/>
</dbReference>
<gene>
    <name evidence="5" type="ORF">EDI28_21520</name>
</gene>
<dbReference type="EMBL" id="RJLM01000014">
    <property type="protein sequence ID" value="RWX53406.1"/>
    <property type="molecule type" value="Genomic_DNA"/>
</dbReference>
<comment type="caution">
    <text evidence="5">The sequence shown here is derived from an EMBL/GenBank/DDBJ whole genome shotgun (WGS) entry which is preliminary data.</text>
</comment>
<dbReference type="Gene3D" id="3.40.140.10">
    <property type="entry name" value="Cytidine Deaminase, domain 2"/>
    <property type="match status" value="1"/>
</dbReference>
<keyword evidence="6" id="KW-1185">Reference proteome</keyword>
<evidence type="ECO:0000256" key="1">
    <source>
        <dbReference type="ARBA" id="ARBA00001947"/>
    </source>
</evidence>
<dbReference type="PANTHER" id="PTHR11086">
    <property type="entry name" value="DEOXYCYTIDYLATE DEAMINASE-RELATED"/>
    <property type="match status" value="1"/>
</dbReference>
<keyword evidence="2" id="KW-0378">Hydrolase</keyword>
<comment type="cofactor">
    <cofactor evidence="1">
        <name>Zn(2+)</name>
        <dbReference type="ChEBI" id="CHEBI:29105"/>
    </cofactor>
</comment>
<evidence type="ECO:0000313" key="5">
    <source>
        <dbReference type="EMBL" id="RWX53406.1"/>
    </source>
</evidence>
<dbReference type="Gene3D" id="3.40.50.300">
    <property type="entry name" value="P-loop containing nucleotide triphosphate hydrolases"/>
    <property type="match status" value="1"/>
</dbReference>
<accession>A0A3S3RES2</accession>
<dbReference type="InterPro" id="IPR002125">
    <property type="entry name" value="CMP_dCMP_dom"/>
</dbReference>
<proteinExistence type="predicted"/>
<name>A0A3S3RES2_9GAMM</name>
<dbReference type="CDD" id="cd01286">
    <property type="entry name" value="deoxycytidylate_deaminase"/>
    <property type="match status" value="1"/>
</dbReference>
<feature type="domain" description="CMP/dCMP-type deaminase" evidence="4">
    <location>
        <begin position="367"/>
        <end position="576"/>
    </location>
</feature>